<accession>A0A2M6P2D2</accession>
<dbReference type="EMBL" id="PFBW01000011">
    <property type="protein sequence ID" value="PIR77851.1"/>
    <property type="molecule type" value="Genomic_DNA"/>
</dbReference>
<gene>
    <name evidence="1" type="ORF">COU30_00250</name>
</gene>
<evidence type="ECO:0000313" key="2">
    <source>
        <dbReference type="Proteomes" id="UP000228528"/>
    </source>
</evidence>
<evidence type="ECO:0000313" key="1">
    <source>
        <dbReference type="EMBL" id="PIR77851.1"/>
    </source>
</evidence>
<reference evidence="2" key="1">
    <citation type="submission" date="2017-09" db="EMBL/GenBank/DDBJ databases">
        <title>Depth-based differentiation of microbial function through sediment-hosted aquifers and enrichment of novel symbionts in the deep terrestrial subsurface.</title>
        <authorList>
            <person name="Probst A.J."/>
            <person name="Ladd B."/>
            <person name="Jarett J.K."/>
            <person name="Geller-Mcgrath D.E."/>
            <person name="Sieber C.M.K."/>
            <person name="Emerson J.B."/>
            <person name="Anantharaman K."/>
            <person name="Thomas B.C."/>
            <person name="Malmstrom R."/>
            <person name="Stieglmeier M."/>
            <person name="Klingl A."/>
            <person name="Woyke T."/>
            <person name="Ryan C.M."/>
            <person name="Banfield J.F."/>
        </authorList>
    </citation>
    <scope>NUCLEOTIDE SEQUENCE [LARGE SCALE GENOMIC DNA]</scope>
</reference>
<name>A0A2M6P2D2_9BACT</name>
<proteinExistence type="predicted"/>
<dbReference type="AlphaFoldDB" id="A0A2M6P2D2"/>
<organism evidence="1 2">
    <name type="scientific">Candidatus Magasanikbacteria bacterium CG10_big_fil_rev_8_21_14_0_10_38_6</name>
    <dbReference type="NCBI Taxonomy" id="1974647"/>
    <lineage>
        <taxon>Bacteria</taxon>
        <taxon>Candidatus Magasanikiibacteriota</taxon>
    </lineage>
</organism>
<sequence length="136" mass="15402">MTDDSVFVLSSEQGDLLGCKHFRVEQETSCIESPCPDFSIVYRGKTAADGSISLSKILFTDELFSYVDGKELIHSRLKQYLFHVEGNYNTQISFDEIKNYYQGNTSTQLELTAKPDGYCTAPKQRSSFIQNYCDGH</sequence>
<protein>
    <submittedName>
        <fullName evidence="1">Uncharacterized protein</fullName>
    </submittedName>
</protein>
<dbReference type="Proteomes" id="UP000228528">
    <property type="component" value="Unassembled WGS sequence"/>
</dbReference>
<comment type="caution">
    <text evidence="1">The sequence shown here is derived from an EMBL/GenBank/DDBJ whole genome shotgun (WGS) entry which is preliminary data.</text>
</comment>